<sequence length="155" mass="16930">MTPVARSVASRAAVRSYSVISPESVAKLYNFEQMQKVVTAASPDVVLVDVREPSEFEAGHIPGAVNIPYKSSPGALDLRAEDFQDLFNFDKPAKDKELIFYCLGGVRSSAAEELANTFGYENRGNYLGSFEEWSRLGGDVVAPHPVEAEETKAKL</sequence>
<dbReference type="CDD" id="cd01519">
    <property type="entry name" value="RHOD_HSP67B2"/>
    <property type="match status" value="1"/>
</dbReference>
<dbReference type="GO" id="GO:0005739">
    <property type="term" value="C:mitochondrion"/>
    <property type="evidence" value="ECO:0007669"/>
    <property type="project" value="TreeGrafter"/>
</dbReference>
<dbReference type="Pfam" id="PF00581">
    <property type="entry name" value="Rhodanese"/>
    <property type="match status" value="1"/>
</dbReference>
<dbReference type="EMBL" id="KV454429">
    <property type="protein sequence ID" value="ODQ80508.1"/>
    <property type="molecule type" value="Genomic_DNA"/>
</dbReference>
<dbReference type="InterPro" id="IPR001763">
    <property type="entry name" value="Rhodanese-like_dom"/>
</dbReference>
<dbReference type="PROSITE" id="PS50206">
    <property type="entry name" value="RHODANESE_3"/>
    <property type="match status" value="1"/>
</dbReference>
<dbReference type="InterPro" id="IPR001307">
    <property type="entry name" value="Thiosulphate_STrfase_CS"/>
</dbReference>
<dbReference type="AlphaFoldDB" id="A0A1E3QS93"/>
<dbReference type="SUPFAM" id="SSF52821">
    <property type="entry name" value="Rhodanese/Cell cycle control phosphatase"/>
    <property type="match status" value="1"/>
</dbReference>
<keyword evidence="3" id="KW-1185">Reference proteome</keyword>
<name>A0A1E3QS93_9ASCO</name>
<dbReference type="Gene3D" id="3.40.250.10">
    <property type="entry name" value="Rhodanese-like domain"/>
    <property type="match status" value="1"/>
</dbReference>
<dbReference type="STRING" id="984486.A0A1E3QS93"/>
<evidence type="ECO:0000313" key="3">
    <source>
        <dbReference type="Proteomes" id="UP000094336"/>
    </source>
</evidence>
<dbReference type="GO" id="GO:0006790">
    <property type="term" value="P:sulfur compound metabolic process"/>
    <property type="evidence" value="ECO:0007669"/>
    <property type="project" value="EnsemblFungi"/>
</dbReference>
<evidence type="ECO:0000313" key="2">
    <source>
        <dbReference type="EMBL" id="ODQ80508.1"/>
    </source>
</evidence>
<dbReference type="InterPro" id="IPR036873">
    <property type="entry name" value="Rhodanese-like_dom_sf"/>
</dbReference>
<dbReference type="GO" id="GO:0004792">
    <property type="term" value="F:thiosulfate-cyanide sulfurtransferase activity"/>
    <property type="evidence" value="ECO:0007669"/>
    <property type="project" value="EnsemblFungi"/>
</dbReference>
<evidence type="ECO:0000259" key="1">
    <source>
        <dbReference type="PROSITE" id="PS50206"/>
    </source>
</evidence>
<accession>A0A1E3QS93</accession>
<dbReference type="SMART" id="SM00450">
    <property type="entry name" value="RHOD"/>
    <property type="match status" value="1"/>
</dbReference>
<organism evidence="2 3">
    <name type="scientific">Babjeviella inositovora NRRL Y-12698</name>
    <dbReference type="NCBI Taxonomy" id="984486"/>
    <lineage>
        <taxon>Eukaryota</taxon>
        <taxon>Fungi</taxon>
        <taxon>Dikarya</taxon>
        <taxon>Ascomycota</taxon>
        <taxon>Saccharomycotina</taxon>
        <taxon>Pichiomycetes</taxon>
        <taxon>Serinales incertae sedis</taxon>
        <taxon>Babjeviella</taxon>
    </lineage>
</organism>
<feature type="domain" description="Rhodanese" evidence="1">
    <location>
        <begin position="41"/>
        <end position="142"/>
    </location>
</feature>
<dbReference type="PROSITE" id="PS00380">
    <property type="entry name" value="RHODANESE_1"/>
    <property type="match status" value="1"/>
</dbReference>
<dbReference type="OrthoDB" id="566238at2759"/>
<protein>
    <recommendedName>
        <fullName evidence="1">Rhodanese domain-containing protein</fullName>
    </recommendedName>
</protein>
<dbReference type="Proteomes" id="UP000094336">
    <property type="component" value="Unassembled WGS sequence"/>
</dbReference>
<dbReference type="PANTHER" id="PTHR44086">
    <property type="entry name" value="THIOSULFATE SULFURTRANSFERASE RDL2, MITOCHONDRIAL-RELATED"/>
    <property type="match status" value="1"/>
</dbReference>
<dbReference type="RefSeq" id="XP_018985836.1">
    <property type="nucleotide sequence ID" value="XM_019128445.1"/>
</dbReference>
<dbReference type="PANTHER" id="PTHR44086:SF10">
    <property type="entry name" value="THIOSULFATE SULFURTRANSFERASE_RHODANESE-LIKE DOMAIN-CONTAINING PROTEIN 3"/>
    <property type="match status" value="1"/>
</dbReference>
<proteinExistence type="predicted"/>
<gene>
    <name evidence="2" type="ORF">BABINDRAFT_160781</name>
</gene>
<dbReference type="GeneID" id="30146298"/>
<reference evidence="3" key="1">
    <citation type="submission" date="2016-05" db="EMBL/GenBank/DDBJ databases">
        <title>Comparative genomics of biotechnologically important yeasts.</title>
        <authorList>
            <consortium name="DOE Joint Genome Institute"/>
            <person name="Riley R."/>
            <person name="Haridas S."/>
            <person name="Wolfe K.H."/>
            <person name="Lopes M.R."/>
            <person name="Hittinger C.T."/>
            <person name="Goker M."/>
            <person name="Salamov A."/>
            <person name="Wisecaver J."/>
            <person name="Long T.M."/>
            <person name="Aerts A.L."/>
            <person name="Barry K."/>
            <person name="Choi C."/>
            <person name="Clum A."/>
            <person name="Coughlan A.Y."/>
            <person name="Deshpande S."/>
            <person name="Douglass A.P."/>
            <person name="Hanson S.J."/>
            <person name="Klenk H.-P."/>
            <person name="Labutti K."/>
            <person name="Lapidus A."/>
            <person name="Lindquist E."/>
            <person name="Lipzen A."/>
            <person name="Meier-Kolthoff J.P."/>
            <person name="Ohm R.A."/>
            <person name="Otillar R.P."/>
            <person name="Pangilinan J."/>
            <person name="Peng Y."/>
            <person name="Rokas A."/>
            <person name="Rosa C.A."/>
            <person name="Scheuner C."/>
            <person name="Sibirny A.A."/>
            <person name="Slot J.C."/>
            <person name="Stielow J.B."/>
            <person name="Sun H."/>
            <person name="Kurtzman C.P."/>
            <person name="Blackwell M."/>
            <person name="Grigoriev I.V."/>
            <person name="Jeffries T.W."/>
        </authorList>
    </citation>
    <scope>NUCLEOTIDE SEQUENCE [LARGE SCALE GENOMIC DNA]</scope>
    <source>
        <strain evidence="3">NRRL Y-12698</strain>
    </source>
</reference>